<comment type="caution">
    <text evidence="2">The sequence shown here is derived from an EMBL/GenBank/DDBJ whole genome shotgun (WGS) entry which is preliminary data.</text>
</comment>
<dbReference type="AlphaFoldDB" id="A0AAN7X6N2"/>
<dbReference type="EMBL" id="JAUZQC010000018">
    <property type="protein sequence ID" value="KAK5855547.1"/>
    <property type="molecule type" value="Genomic_DNA"/>
</dbReference>
<organism evidence="2 3">
    <name type="scientific">Eleginops maclovinus</name>
    <name type="common">Patagonian blennie</name>
    <name type="synonym">Eleginus maclovinus</name>
    <dbReference type="NCBI Taxonomy" id="56733"/>
    <lineage>
        <taxon>Eukaryota</taxon>
        <taxon>Metazoa</taxon>
        <taxon>Chordata</taxon>
        <taxon>Craniata</taxon>
        <taxon>Vertebrata</taxon>
        <taxon>Euteleostomi</taxon>
        <taxon>Actinopterygii</taxon>
        <taxon>Neopterygii</taxon>
        <taxon>Teleostei</taxon>
        <taxon>Neoteleostei</taxon>
        <taxon>Acanthomorphata</taxon>
        <taxon>Eupercaria</taxon>
        <taxon>Perciformes</taxon>
        <taxon>Notothenioidei</taxon>
        <taxon>Eleginopidae</taxon>
        <taxon>Eleginops</taxon>
    </lineage>
</organism>
<sequence>MTLYPEQEGDLKNHTSVWCNSRYTSGEVISPPKRQNPSVGFPKIWKGEKWAVYVHFIQGVAGESYYPGPGARGRTSTLSPRPAGLGPIIVRFHRYFEKEGFEGPRNPGMLPRDRDKISRGFSAPL</sequence>
<evidence type="ECO:0000313" key="2">
    <source>
        <dbReference type="EMBL" id="KAK5855547.1"/>
    </source>
</evidence>
<protein>
    <submittedName>
        <fullName evidence="2">Uncharacterized protein</fullName>
    </submittedName>
</protein>
<dbReference type="Proteomes" id="UP001346869">
    <property type="component" value="Unassembled WGS sequence"/>
</dbReference>
<reference evidence="2 3" key="2">
    <citation type="journal article" date="2023" name="Mol. Biol. Evol.">
        <title>Genomics of Secondarily Temperate Adaptation in the Only Non-Antarctic Icefish.</title>
        <authorList>
            <person name="Rivera-Colon A.G."/>
            <person name="Rayamajhi N."/>
            <person name="Minhas B.F."/>
            <person name="Madrigal G."/>
            <person name="Bilyk K.T."/>
            <person name="Yoon V."/>
            <person name="Hune M."/>
            <person name="Gregory S."/>
            <person name="Cheng C.H.C."/>
            <person name="Catchen J.M."/>
        </authorList>
    </citation>
    <scope>NUCLEOTIDE SEQUENCE [LARGE SCALE GENOMIC DNA]</scope>
    <source>
        <strain evidence="2">JMC-PN-2008</strain>
    </source>
</reference>
<feature type="region of interest" description="Disordered" evidence="1">
    <location>
        <begin position="103"/>
        <end position="125"/>
    </location>
</feature>
<keyword evidence="3" id="KW-1185">Reference proteome</keyword>
<accession>A0AAN7X6N2</accession>
<gene>
    <name evidence="2" type="ORF">PBY51_005643</name>
</gene>
<evidence type="ECO:0000313" key="3">
    <source>
        <dbReference type="Proteomes" id="UP001346869"/>
    </source>
</evidence>
<evidence type="ECO:0000256" key="1">
    <source>
        <dbReference type="SAM" id="MobiDB-lite"/>
    </source>
</evidence>
<proteinExistence type="predicted"/>
<reference evidence="2 3" key="1">
    <citation type="journal article" date="2023" name="Genes (Basel)">
        <title>Chromosome-Level Genome Assembly and Circadian Gene Repertoire of the Patagonia Blennie Eleginops maclovinus-The Closest Ancestral Proxy of Antarctic Cryonotothenioids.</title>
        <authorList>
            <person name="Cheng C.C."/>
            <person name="Rivera-Colon A.G."/>
            <person name="Minhas B.F."/>
            <person name="Wilson L."/>
            <person name="Rayamajhi N."/>
            <person name="Vargas-Chacoff L."/>
            <person name="Catchen J.M."/>
        </authorList>
    </citation>
    <scope>NUCLEOTIDE SEQUENCE [LARGE SCALE GENOMIC DNA]</scope>
    <source>
        <strain evidence="2">JMC-PN-2008</strain>
    </source>
</reference>
<name>A0AAN7X6N2_ELEMC</name>